<dbReference type="Gene3D" id="3.40.50.2300">
    <property type="match status" value="2"/>
</dbReference>
<dbReference type="CDD" id="cd06279">
    <property type="entry name" value="PBP1_LacI-like"/>
    <property type="match status" value="1"/>
</dbReference>
<proteinExistence type="predicted"/>
<dbReference type="SUPFAM" id="SSF53822">
    <property type="entry name" value="Periplasmic binding protein-like I"/>
    <property type="match status" value="1"/>
</dbReference>
<dbReference type="InterPro" id="IPR028082">
    <property type="entry name" value="Peripla_BP_I"/>
</dbReference>
<protein>
    <submittedName>
        <fullName evidence="6">LacI family DNA-binding transcriptional regulator</fullName>
    </submittedName>
</protein>
<accession>A0ABT4B7A1</accession>
<feature type="compositionally biased region" description="Basic residues" evidence="4">
    <location>
        <begin position="1"/>
        <end position="12"/>
    </location>
</feature>
<dbReference type="EMBL" id="JAPNTZ010000011">
    <property type="protein sequence ID" value="MCY1142346.1"/>
    <property type="molecule type" value="Genomic_DNA"/>
</dbReference>
<dbReference type="InterPro" id="IPR046335">
    <property type="entry name" value="LacI/GalR-like_sensor"/>
</dbReference>
<dbReference type="Gene3D" id="1.10.260.40">
    <property type="entry name" value="lambda repressor-like DNA-binding domains"/>
    <property type="match status" value="1"/>
</dbReference>
<dbReference type="Pfam" id="PF13377">
    <property type="entry name" value="Peripla_BP_3"/>
    <property type="match status" value="1"/>
</dbReference>
<feature type="region of interest" description="Disordered" evidence="4">
    <location>
        <begin position="1"/>
        <end position="20"/>
    </location>
</feature>
<dbReference type="InterPro" id="IPR010982">
    <property type="entry name" value="Lambda_DNA-bd_dom_sf"/>
</dbReference>
<dbReference type="PANTHER" id="PTHR30146">
    <property type="entry name" value="LACI-RELATED TRANSCRIPTIONAL REPRESSOR"/>
    <property type="match status" value="1"/>
</dbReference>
<evidence type="ECO:0000313" key="7">
    <source>
        <dbReference type="Proteomes" id="UP001151002"/>
    </source>
</evidence>
<dbReference type="SUPFAM" id="SSF47413">
    <property type="entry name" value="lambda repressor-like DNA-binding domains"/>
    <property type="match status" value="1"/>
</dbReference>
<organism evidence="6 7">
    <name type="scientific">Paractinoplanes pyxinae</name>
    <dbReference type="NCBI Taxonomy" id="2997416"/>
    <lineage>
        <taxon>Bacteria</taxon>
        <taxon>Bacillati</taxon>
        <taxon>Actinomycetota</taxon>
        <taxon>Actinomycetes</taxon>
        <taxon>Micromonosporales</taxon>
        <taxon>Micromonosporaceae</taxon>
        <taxon>Paractinoplanes</taxon>
    </lineage>
</organism>
<evidence type="ECO:0000256" key="2">
    <source>
        <dbReference type="ARBA" id="ARBA00023125"/>
    </source>
</evidence>
<keyword evidence="2 6" id="KW-0238">DNA-binding</keyword>
<feature type="domain" description="HTH lacI-type" evidence="5">
    <location>
        <begin position="12"/>
        <end position="67"/>
    </location>
</feature>
<dbReference type="PANTHER" id="PTHR30146:SF138">
    <property type="entry name" value="TRANSCRIPTIONAL REGULATORY PROTEIN"/>
    <property type="match status" value="1"/>
</dbReference>
<evidence type="ECO:0000256" key="4">
    <source>
        <dbReference type="SAM" id="MobiDB-lite"/>
    </source>
</evidence>
<reference evidence="6" key="1">
    <citation type="submission" date="2022-11" db="EMBL/GenBank/DDBJ databases">
        <authorList>
            <person name="Somphong A."/>
            <person name="Phongsopitanun W."/>
        </authorList>
    </citation>
    <scope>NUCLEOTIDE SEQUENCE</scope>
    <source>
        <strain evidence="6">Pm04-4</strain>
    </source>
</reference>
<dbReference type="SMART" id="SM00354">
    <property type="entry name" value="HTH_LACI"/>
    <property type="match status" value="1"/>
</dbReference>
<dbReference type="CDD" id="cd01392">
    <property type="entry name" value="HTH_LacI"/>
    <property type="match status" value="1"/>
</dbReference>
<dbReference type="GO" id="GO:0003677">
    <property type="term" value="F:DNA binding"/>
    <property type="evidence" value="ECO:0007669"/>
    <property type="project" value="UniProtKB-KW"/>
</dbReference>
<dbReference type="Proteomes" id="UP001151002">
    <property type="component" value="Unassembled WGS sequence"/>
</dbReference>
<keyword evidence="7" id="KW-1185">Reference proteome</keyword>
<dbReference type="InterPro" id="IPR000843">
    <property type="entry name" value="HTH_LacI"/>
</dbReference>
<sequence>MTRAGHNSKRRPTMGDVARSAGVSPMTVSYAYSQPERVSAETAAKVRAAAERLGYPGPHPAARSLRRGRVGSLGVVLGEHLSYAFDDPQAARFLAGVSDVCAAEGVGLTLVPITGAASDAQRVAQAAVDGFVVWTTSDDDPVLDAVAATGLPAVIHAGPHRPGMPVIGIDDHAAAAAIGAVAFANARRPLVLGFPLDRDRARLLLTGDRVGEVRFPVTRHRWAGFLESWTGLGHPAEQLRLAVCPVNHITEAEAFAADLLRGEDPPDAIAAMGDELALGALRAAADADLRVPADLAVTGWDDSDAASPAHLTTLAQSLRDQGAHCARAALGLTTQIPARHEWQVVLRATTREPAARQQP</sequence>
<name>A0ABT4B7A1_9ACTN</name>
<dbReference type="PROSITE" id="PS50932">
    <property type="entry name" value="HTH_LACI_2"/>
    <property type="match status" value="1"/>
</dbReference>
<evidence type="ECO:0000259" key="5">
    <source>
        <dbReference type="PROSITE" id="PS50932"/>
    </source>
</evidence>
<comment type="caution">
    <text evidence="6">The sequence shown here is derived from an EMBL/GenBank/DDBJ whole genome shotgun (WGS) entry which is preliminary data.</text>
</comment>
<keyword evidence="3" id="KW-0804">Transcription</keyword>
<gene>
    <name evidence="6" type="ORF">OWR29_30485</name>
</gene>
<evidence type="ECO:0000313" key="6">
    <source>
        <dbReference type="EMBL" id="MCY1142346.1"/>
    </source>
</evidence>
<dbReference type="RefSeq" id="WP_267566797.1">
    <property type="nucleotide sequence ID" value="NZ_JAPNTZ010000011.1"/>
</dbReference>
<dbReference type="Pfam" id="PF00356">
    <property type="entry name" value="LacI"/>
    <property type="match status" value="1"/>
</dbReference>
<evidence type="ECO:0000256" key="3">
    <source>
        <dbReference type="ARBA" id="ARBA00023163"/>
    </source>
</evidence>
<keyword evidence="1" id="KW-0805">Transcription regulation</keyword>
<evidence type="ECO:0000256" key="1">
    <source>
        <dbReference type="ARBA" id="ARBA00023015"/>
    </source>
</evidence>